<dbReference type="Proteomes" id="UP000216797">
    <property type="component" value="Unassembled WGS sequence"/>
</dbReference>
<organism evidence="1 2">
    <name type="scientific">Enterococcus canintestini</name>
    <dbReference type="NCBI Taxonomy" id="317010"/>
    <lineage>
        <taxon>Bacteria</taxon>
        <taxon>Bacillati</taxon>
        <taxon>Bacillota</taxon>
        <taxon>Bacilli</taxon>
        <taxon>Lactobacillales</taxon>
        <taxon>Enterococcaceae</taxon>
        <taxon>Enterococcus</taxon>
    </lineage>
</organism>
<reference evidence="1 2" key="1">
    <citation type="submission" date="2015-08" db="EMBL/GenBank/DDBJ databases">
        <title>Enterococcus genome sequence.</title>
        <authorList>
            <person name="Acedo J.Z."/>
            <person name="Vederas J.C."/>
        </authorList>
    </citation>
    <scope>NUCLEOTIDE SEQUENCE [LARGE SCALE GENOMIC DNA]</scope>
    <source>
        <strain evidence="1 2">49</strain>
    </source>
</reference>
<dbReference type="RefSeq" id="WP_095006937.1">
    <property type="nucleotide sequence ID" value="NZ_LHUG01000008.1"/>
</dbReference>
<accession>A0A267HRW8</accession>
<comment type="caution">
    <text evidence="1">The sequence shown here is derived from an EMBL/GenBank/DDBJ whole genome shotgun (WGS) entry which is preliminary data.</text>
</comment>
<protein>
    <submittedName>
        <fullName evidence="1">Uncharacterized protein</fullName>
    </submittedName>
</protein>
<evidence type="ECO:0000313" key="1">
    <source>
        <dbReference type="EMBL" id="PAB00290.1"/>
    </source>
</evidence>
<sequence>MLAEKGMVVTVKDIFGAQQTGTIEAFGEYTVILSCGVKRIVVEKRELAHQGYTFPRQKRKSIFSIVN</sequence>
<evidence type="ECO:0000313" key="2">
    <source>
        <dbReference type="Proteomes" id="UP000216797"/>
    </source>
</evidence>
<keyword evidence="2" id="KW-1185">Reference proteome</keyword>
<dbReference type="AlphaFoldDB" id="A0A267HRW8"/>
<dbReference type="EMBL" id="LHUG01000008">
    <property type="protein sequence ID" value="PAB00290.1"/>
    <property type="molecule type" value="Genomic_DNA"/>
</dbReference>
<proteinExistence type="predicted"/>
<gene>
    <name evidence="1" type="ORF">AKL21_09885</name>
</gene>
<name>A0A267HRW8_9ENTE</name>